<accession>A0A392WAV6</accession>
<keyword evidence="1" id="KW-0808">Transferase</keyword>
<feature type="non-terminal residue" evidence="1">
    <location>
        <position position="52"/>
    </location>
</feature>
<organism evidence="1 2">
    <name type="scientific">Trifolium medium</name>
    <dbReference type="NCBI Taxonomy" id="97028"/>
    <lineage>
        <taxon>Eukaryota</taxon>
        <taxon>Viridiplantae</taxon>
        <taxon>Streptophyta</taxon>
        <taxon>Embryophyta</taxon>
        <taxon>Tracheophyta</taxon>
        <taxon>Spermatophyta</taxon>
        <taxon>Magnoliopsida</taxon>
        <taxon>eudicotyledons</taxon>
        <taxon>Gunneridae</taxon>
        <taxon>Pentapetalae</taxon>
        <taxon>rosids</taxon>
        <taxon>fabids</taxon>
        <taxon>Fabales</taxon>
        <taxon>Fabaceae</taxon>
        <taxon>Papilionoideae</taxon>
        <taxon>50 kb inversion clade</taxon>
        <taxon>NPAAA clade</taxon>
        <taxon>Hologalegina</taxon>
        <taxon>IRL clade</taxon>
        <taxon>Trifolieae</taxon>
        <taxon>Trifolium</taxon>
    </lineage>
</organism>
<keyword evidence="2" id="KW-1185">Reference proteome</keyword>
<keyword evidence="1" id="KW-0695">RNA-directed DNA polymerase</keyword>
<dbReference type="AlphaFoldDB" id="A0A392WAV6"/>
<comment type="caution">
    <text evidence="1">The sequence shown here is derived from an EMBL/GenBank/DDBJ whole genome shotgun (WGS) entry which is preliminary data.</text>
</comment>
<sequence>MECISSVSAYVLVNGSPTDEFQFGRGLRRGDLLSHFLFLMAANGLNVMLKAA</sequence>
<name>A0A392WAV6_9FABA</name>
<dbReference type="GO" id="GO:0003964">
    <property type="term" value="F:RNA-directed DNA polymerase activity"/>
    <property type="evidence" value="ECO:0007669"/>
    <property type="project" value="UniProtKB-KW"/>
</dbReference>
<keyword evidence="1" id="KW-0548">Nucleotidyltransferase</keyword>
<proteinExistence type="predicted"/>
<evidence type="ECO:0000313" key="2">
    <source>
        <dbReference type="Proteomes" id="UP000265520"/>
    </source>
</evidence>
<dbReference type="EMBL" id="LXQA011428104">
    <property type="protein sequence ID" value="MCI96919.1"/>
    <property type="molecule type" value="Genomic_DNA"/>
</dbReference>
<protein>
    <submittedName>
        <fullName evidence="1">RNA-directed DNA polymerase (Reverse transcriptase)</fullName>
    </submittedName>
</protein>
<evidence type="ECO:0000313" key="1">
    <source>
        <dbReference type="EMBL" id="MCI96919.1"/>
    </source>
</evidence>
<dbReference type="Proteomes" id="UP000265520">
    <property type="component" value="Unassembled WGS sequence"/>
</dbReference>
<reference evidence="1 2" key="1">
    <citation type="journal article" date="2018" name="Front. Plant Sci.">
        <title>Red Clover (Trifolium pratense) and Zigzag Clover (T. medium) - A Picture of Genomic Similarities and Differences.</title>
        <authorList>
            <person name="Dluhosova J."/>
            <person name="Istvanek J."/>
            <person name="Nedelnik J."/>
            <person name="Repkova J."/>
        </authorList>
    </citation>
    <scope>NUCLEOTIDE SEQUENCE [LARGE SCALE GENOMIC DNA]</scope>
    <source>
        <strain evidence="2">cv. 10/8</strain>
        <tissue evidence="1">Leaf</tissue>
    </source>
</reference>